<proteinExistence type="inferred from homology"/>
<dbReference type="AlphaFoldDB" id="A0A9N9QK61"/>
<dbReference type="EMBL" id="OU892287">
    <property type="protein sequence ID" value="CAG9762072.1"/>
    <property type="molecule type" value="Genomic_DNA"/>
</dbReference>
<feature type="signal peptide" evidence="3">
    <location>
        <begin position="1"/>
        <end position="21"/>
    </location>
</feature>
<organism evidence="4 5">
    <name type="scientific">Ceutorhynchus assimilis</name>
    <name type="common">cabbage seed weevil</name>
    <dbReference type="NCBI Taxonomy" id="467358"/>
    <lineage>
        <taxon>Eukaryota</taxon>
        <taxon>Metazoa</taxon>
        <taxon>Ecdysozoa</taxon>
        <taxon>Arthropoda</taxon>
        <taxon>Hexapoda</taxon>
        <taxon>Insecta</taxon>
        <taxon>Pterygota</taxon>
        <taxon>Neoptera</taxon>
        <taxon>Endopterygota</taxon>
        <taxon>Coleoptera</taxon>
        <taxon>Polyphaga</taxon>
        <taxon>Cucujiformia</taxon>
        <taxon>Curculionidae</taxon>
        <taxon>Ceutorhynchinae</taxon>
        <taxon>Ceutorhynchus</taxon>
    </lineage>
</organism>
<keyword evidence="3" id="KW-0732">Signal</keyword>
<dbReference type="InterPro" id="IPR036291">
    <property type="entry name" value="NAD(P)-bd_dom_sf"/>
</dbReference>
<accession>A0A9N9QK61</accession>
<dbReference type="PRINTS" id="PR00080">
    <property type="entry name" value="SDRFAMILY"/>
</dbReference>
<evidence type="ECO:0000256" key="1">
    <source>
        <dbReference type="ARBA" id="ARBA00023002"/>
    </source>
</evidence>
<feature type="chain" id="PRO_5040195639" evidence="3">
    <location>
        <begin position="22"/>
        <end position="479"/>
    </location>
</feature>
<comment type="similarity">
    <text evidence="2">Belongs to the short-chain dehydrogenases/reductases (SDR) family.</text>
</comment>
<dbReference type="GO" id="GO:0016491">
    <property type="term" value="F:oxidoreductase activity"/>
    <property type="evidence" value="ECO:0007669"/>
    <property type="project" value="UniProtKB-KW"/>
</dbReference>
<name>A0A9N9QK61_9CUCU</name>
<evidence type="ECO:0000313" key="4">
    <source>
        <dbReference type="EMBL" id="CAG9762072.1"/>
    </source>
</evidence>
<dbReference type="Proteomes" id="UP001152799">
    <property type="component" value="Chromosome 11"/>
</dbReference>
<dbReference type="PANTHER" id="PTHR43157">
    <property type="entry name" value="PHOSPHATIDYLINOSITOL-GLYCAN BIOSYNTHESIS CLASS F PROTEIN-RELATED"/>
    <property type="match status" value="1"/>
</dbReference>
<dbReference type="InterPro" id="IPR002347">
    <property type="entry name" value="SDR_fam"/>
</dbReference>
<dbReference type="SUPFAM" id="SSF51735">
    <property type="entry name" value="NAD(P)-binding Rossmann-fold domains"/>
    <property type="match status" value="2"/>
</dbReference>
<dbReference type="Pfam" id="PF00106">
    <property type="entry name" value="adh_short"/>
    <property type="match status" value="1"/>
</dbReference>
<dbReference type="PANTHER" id="PTHR43157:SF31">
    <property type="entry name" value="PHOSPHATIDYLINOSITOL-GLYCAN BIOSYNTHESIS CLASS F PROTEIN"/>
    <property type="match status" value="1"/>
</dbReference>
<reference evidence="4" key="1">
    <citation type="submission" date="2022-01" db="EMBL/GenBank/DDBJ databases">
        <authorList>
            <person name="King R."/>
        </authorList>
    </citation>
    <scope>NUCLEOTIDE SEQUENCE</scope>
</reference>
<dbReference type="OrthoDB" id="191139at2759"/>
<sequence>MFILIACVVVLSATAIAVIRSKKPLKLILAEAKYELLYSAMGSKYMMHDILMRKKNITDLPLKSGKTAVITGGTRGIGLEVIKLLLKCDINVIIGCRNIQQGENLLPKFREEGISTGNIEVFQLDISVLESVRKFAELVKNKHDKIDYLINNAGIMFGSYVESRDGYESQFSTNYLGHFLLTYLLLPNLKKSGTENLKSRIINVSSCAHIMGKINFDDINCRAQYIPGEAYAQSKLAQILFSNHLNELLKKENANVQVHSVHPGLVDTGLFNDTNMKTVAPWLPSLFFKTPERGAYPIIHACLSPVLEGKGGTYIDNCQVVPASDRAENVELQEKLFSFTKKLLDIETKFYVPAKGYAQSKLAQILFSNYLNALLVREQEQVRVYSVHPGVIDTDIMKSHWYGSIPGFVRKFFFRTPEEGAIPVLYACLSKDLENNGGTYIMDSKIHAPSEKAANVKLQKEFFDFSKNLIETKSFSTLE</sequence>
<keyword evidence="1" id="KW-0560">Oxidoreductase</keyword>
<keyword evidence="5" id="KW-1185">Reference proteome</keyword>
<dbReference type="CDD" id="cd05327">
    <property type="entry name" value="retinol-DH_like_SDR_c_like"/>
    <property type="match status" value="1"/>
</dbReference>
<evidence type="ECO:0000256" key="2">
    <source>
        <dbReference type="RuleBase" id="RU000363"/>
    </source>
</evidence>
<gene>
    <name evidence="4" type="ORF">CEUTPL_LOCUS2757</name>
</gene>
<evidence type="ECO:0000256" key="3">
    <source>
        <dbReference type="SAM" id="SignalP"/>
    </source>
</evidence>
<evidence type="ECO:0000313" key="5">
    <source>
        <dbReference type="Proteomes" id="UP001152799"/>
    </source>
</evidence>
<dbReference type="Gene3D" id="3.40.50.720">
    <property type="entry name" value="NAD(P)-binding Rossmann-like Domain"/>
    <property type="match status" value="2"/>
</dbReference>
<dbReference type="PRINTS" id="PR00081">
    <property type="entry name" value="GDHRDH"/>
</dbReference>
<protein>
    <submittedName>
        <fullName evidence="4">Uncharacterized protein</fullName>
    </submittedName>
</protein>